<protein>
    <submittedName>
        <fullName evidence="2">Uncharacterized protein</fullName>
    </submittedName>
</protein>
<evidence type="ECO:0000313" key="3">
    <source>
        <dbReference type="Proteomes" id="UP001234178"/>
    </source>
</evidence>
<comment type="caution">
    <text evidence="2">The sequence shown here is derived from an EMBL/GenBank/DDBJ whole genome shotgun (WGS) entry which is preliminary data.</text>
</comment>
<evidence type="ECO:0000313" key="2">
    <source>
        <dbReference type="EMBL" id="KAK4008711.1"/>
    </source>
</evidence>
<proteinExistence type="predicted"/>
<accession>A0ABQ9Z756</accession>
<name>A0ABQ9Z756_9CRUS</name>
<dbReference type="Proteomes" id="UP001234178">
    <property type="component" value="Unassembled WGS sequence"/>
</dbReference>
<gene>
    <name evidence="2" type="ORF">OUZ56_013844</name>
</gene>
<keyword evidence="3" id="KW-1185">Reference proteome</keyword>
<sequence>MAAEKPPPPASAPCCLRVYRVIKAPYKGTPRKWWLKKSARNETNNNNNDHNNHRHNKRALSGQKTCGGMSRRRRANMMKRSPLFILLQRYNCTTAIKHVRLRRQEADGSKCNPRQKKKK</sequence>
<organism evidence="2 3">
    <name type="scientific">Daphnia magna</name>
    <dbReference type="NCBI Taxonomy" id="35525"/>
    <lineage>
        <taxon>Eukaryota</taxon>
        <taxon>Metazoa</taxon>
        <taxon>Ecdysozoa</taxon>
        <taxon>Arthropoda</taxon>
        <taxon>Crustacea</taxon>
        <taxon>Branchiopoda</taxon>
        <taxon>Diplostraca</taxon>
        <taxon>Cladocera</taxon>
        <taxon>Anomopoda</taxon>
        <taxon>Daphniidae</taxon>
        <taxon>Daphnia</taxon>
    </lineage>
</organism>
<feature type="region of interest" description="Disordered" evidence="1">
    <location>
        <begin position="37"/>
        <end position="71"/>
    </location>
</feature>
<reference evidence="2 3" key="1">
    <citation type="journal article" date="2023" name="Nucleic Acids Res.">
        <title>The hologenome of Daphnia magna reveals possible DNA methylation and microbiome-mediated evolution of the host genome.</title>
        <authorList>
            <person name="Chaturvedi A."/>
            <person name="Li X."/>
            <person name="Dhandapani V."/>
            <person name="Marshall H."/>
            <person name="Kissane S."/>
            <person name="Cuenca-Cambronero M."/>
            <person name="Asole G."/>
            <person name="Calvet F."/>
            <person name="Ruiz-Romero M."/>
            <person name="Marangio P."/>
            <person name="Guigo R."/>
            <person name="Rago D."/>
            <person name="Mirbahai L."/>
            <person name="Eastwood N."/>
            <person name="Colbourne J.K."/>
            <person name="Zhou J."/>
            <person name="Mallon E."/>
            <person name="Orsini L."/>
        </authorList>
    </citation>
    <scope>NUCLEOTIDE SEQUENCE [LARGE SCALE GENOMIC DNA]</scope>
    <source>
        <strain evidence="2">LRV0_1</strain>
    </source>
</reference>
<dbReference type="EMBL" id="JAOYFB010000002">
    <property type="protein sequence ID" value="KAK4008711.1"/>
    <property type="molecule type" value="Genomic_DNA"/>
</dbReference>
<evidence type="ECO:0000256" key="1">
    <source>
        <dbReference type="SAM" id="MobiDB-lite"/>
    </source>
</evidence>